<evidence type="ECO:0000313" key="1">
    <source>
        <dbReference type="EMBL" id="AKX60332.1"/>
    </source>
</evidence>
<protein>
    <submittedName>
        <fullName evidence="1">Uncharacterized protein</fullName>
    </submittedName>
</protein>
<keyword evidence="2" id="KW-1185">Reference proteome</keyword>
<dbReference type="EMBL" id="CP012365">
    <property type="protein sequence ID" value="AKX60332.1"/>
    <property type="molecule type" value="Genomic_DNA"/>
</dbReference>
<dbReference type="Proteomes" id="UP000063953">
    <property type="component" value="Chromosome"/>
</dbReference>
<gene>
    <name evidence="1" type="ORF">AKN88_10610</name>
</gene>
<sequence>MVKDIITPNDSEFFDWHYSADECVEQLNSFMHSPTPVLASVSDWVALSLETQAVAYYKNELQTVKKLIQVIASVALAFEPSSLQEFPTLLHTVLRAALCLPAQVVEVSRLVELYRMLPHRPTAKNLDIHIIFQCYFGFTNRLHDWRKNFKRYESESNWLPYNAVQLDVGIALVNEQLFFGQALITDLELQLPDYIMATETEPMAAEWFPWLLWFARNIILEDSEYDNSLEFRV</sequence>
<accession>A0A0K1XGM6</accession>
<reference evidence="1 2" key="1">
    <citation type="journal article" date="2015" name="Genome Announc.">
        <title>Genome Sequences of Oblitimonas alkaliphila gen. nov. sp. nov. (Proposed), a Novel Bacterium of the Pseudomonadaceae Family.</title>
        <authorList>
            <person name="Lauer A.C."/>
            <person name="Nicholson A.C."/>
            <person name="Humrighouse B.W."/>
            <person name="Emery B."/>
            <person name="Drobish A."/>
            <person name="Juieng P."/>
            <person name="Loparev V."/>
            <person name="McQuiston J.R."/>
        </authorList>
    </citation>
    <scope>NUCLEOTIDE SEQUENCE [LARGE SCALE GENOMIC DNA]</scope>
    <source>
        <strain evidence="1 2">E5571</strain>
    </source>
</reference>
<dbReference type="AlphaFoldDB" id="A0A0K1XGM6"/>
<proteinExistence type="predicted"/>
<organism evidence="1 2">
    <name type="scientific">Thiopseudomonas alkaliphila</name>
    <dbReference type="NCBI Taxonomy" id="1697053"/>
    <lineage>
        <taxon>Bacteria</taxon>
        <taxon>Pseudomonadati</taxon>
        <taxon>Pseudomonadota</taxon>
        <taxon>Gammaproteobacteria</taxon>
        <taxon>Pseudomonadales</taxon>
        <taxon>Pseudomonadaceae</taxon>
        <taxon>Thiopseudomonas</taxon>
    </lineage>
</organism>
<evidence type="ECO:0000313" key="2">
    <source>
        <dbReference type="Proteomes" id="UP000063953"/>
    </source>
</evidence>
<dbReference type="RefSeq" id="WP_053101631.1">
    <property type="nucleotide sequence ID" value="NZ_CP012365.1"/>
</dbReference>
<name>A0A0K1XGM6_9GAMM</name>